<dbReference type="AlphaFoldDB" id="A0A645H3Z2"/>
<protein>
    <submittedName>
        <fullName evidence="1">Uncharacterized protein</fullName>
    </submittedName>
</protein>
<accession>A0A645H3Z2</accession>
<comment type="caution">
    <text evidence="1">The sequence shown here is derived from an EMBL/GenBank/DDBJ whole genome shotgun (WGS) entry which is preliminary data.</text>
</comment>
<sequence>MAVVKLYNLIIKQIVKKKAACAAFFYLAIKQIELQLKVQLDAFSTLLVDGHPVC</sequence>
<organism evidence="1">
    <name type="scientific">bioreactor metagenome</name>
    <dbReference type="NCBI Taxonomy" id="1076179"/>
    <lineage>
        <taxon>unclassified sequences</taxon>
        <taxon>metagenomes</taxon>
        <taxon>ecological metagenomes</taxon>
    </lineage>
</organism>
<dbReference type="EMBL" id="VSSQ01086414">
    <property type="protein sequence ID" value="MPN33755.1"/>
    <property type="molecule type" value="Genomic_DNA"/>
</dbReference>
<proteinExistence type="predicted"/>
<evidence type="ECO:0000313" key="1">
    <source>
        <dbReference type="EMBL" id="MPN33755.1"/>
    </source>
</evidence>
<gene>
    <name evidence="1" type="ORF">SDC9_181246</name>
</gene>
<reference evidence="1" key="1">
    <citation type="submission" date="2019-08" db="EMBL/GenBank/DDBJ databases">
        <authorList>
            <person name="Kucharzyk K."/>
            <person name="Murdoch R.W."/>
            <person name="Higgins S."/>
            <person name="Loffler F."/>
        </authorList>
    </citation>
    <scope>NUCLEOTIDE SEQUENCE</scope>
</reference>
<name>A0A645H3Z2_9ZZZZ</name>